<protein>
    <recommendedName>
        <fullName evidence="3">DUF4352 domain-containing protein</fullName>
    </recommendedName>
</protein>
<name>A0A3S4RVH0_MYCCI</name>
<sequence length="213" mass="23045">MSQPAGPPKRLWQRMTLARWRKTGVVAVLAVTAAFGGLQDADHVTPVALDSSYDTGGIVFTAHAVEVTSTLPWIRSTLTPDCRFVVLDATVENTADAAAPFPTATPIVGQPDDCATPDEPTATDAVVLANVPNNFAGALRVRDNQTVPLTEPGFTEEIQLAWVVSSSDLDRVAELSFRFRNMSQGYSTFRISRQWLADEDRYGELTLPNPVAA</sequence>
<accession>A0A3S4RVH0</accession>
<dbReference type="EMBL" id="LR134355">
    <property type="protein sequence ID" value="VEG49850.1"/>
    <property type="molecule type" value="Genomic_DNA"/>
</dbReference>
<organism evidence="1 2">
    <name type="scientific">Mycolicibacterium chitae</name>
    <name type="common">Mycobacterium chitae</name>
    <dbReference type="NCBI Taxonomy" id="1792"/>
    <lineage>
        <taxon>Bacteria</taxon>
        <taxon>Bacillati</taxon>
        <taxon>Actinomycetota</taxon>
        <taxon>Actinomycetes</taxon>
        <taxon>Mycobacteriales</taxon>
        <taxon>Mycobacteriaceae</taxon>
        <taxon>Mycolicibacterium</taxon>
    </lineage>
</organism>
<evidence type="ECO:0000313" key="2">
    <source>
        <dbReference type="Proteomes" id="UP000282551"/>
    </source>
</evidence>
<dbReference type="Proteomes" id="UP000282551">
    <property type="component" value="Chromosome"/>
</dbReference>
<evidence type="ECO:0008006" key="3">
    <source>
        <dbReference type="Google" id="ProtNLM"/>
    </source>
</evidence>
<keyword evidence="2" id="KW-1185">Reference proteome</keyword>
<gene>
    <name evidence="1" type="ORF">NCTC10485_04163</name>
</gene>
<evidence type="ECO:0000313" key="1">
    <source>
        <dbReference type="EMBL" id="VEG49850.1"/>
    </source>
</evidence>
<dbReference type="AlphaFoldDB" id="A0A3S4RVH0"/>
<dbReference type="RefSeq" id="WP_126335473.1">
    <property type="nucleotide sequence ID" value="NZ_AP022604.1"/>
</dbReference>
<reference evidence="1 2" key="1">
    <citation type="submission" date="2018-12" db="EMBL/GenBank/DDBJ databases">
        <authorList>
            <consortium name="Pathogen Informatics"/>
        </authorList>
    </citation>
    <scope>NUCLEOTIDE SEQUENCE [LARGE SCALE GENOMIC DNA]</scope>
    <source>
        <strain evidence="1 2">NCTC10485</strain>
    </source>
</reference>
<proteinExistence type="predicted"/>